<dbReference type="InterPro" id="IPR012506">
    <property type="entry name" value="TMEM86B-like"/>
</dbReference>
<dbReference type="EC" id="3.3.2.2" evidence="6"/>
<evidence type="ECO:0000256" key="5">
    <source>
        <dbReference type="ARBA" id="ARBA00023136"/>
    </source>
</evidence>
<feature type="transmembrane region" description="Helical" evidence="9">
    <location>
        <begin position="43"/>
        <end position="61"/>
    </location>
</feature>
<feature type="transmembrane region" description="Helical" evidence="9">
    <location>
        <begin position="207"/>
        <end position="228"/>
    </location>
</feature>
<dbReference type="EMBL" id="OU963870">
    <property type="protein sequence ID" value="CAH0395737.1"/>
    <property type="molecule type" value="Genomic_DNA"/>
</dbReference>
<sequence length="244" mass="27083">MTVSNRRYADQPFKSIGAKLVPFFKTVAIYFLLFIPVDRPSHFASLIKCLPIISLIGFVLLHQLSLSHSCSSSWRILLGLIFSCIADAFLIWPDYFVHGMAVFALAHIFYAAAFGFSPLNLYTGVVLYALSALVSLLLLPGLDGILTIGVPIYSFILVTMTWRAVAQVQFNEDLWTWAKVCSCIGGVLFMISDLLIGIHYFYRPIPFSQVLIMSTYYVAQLGIALSVVDSRADAPALLESSKHD</sequence>
<comment type="catalytic activity">
    <reaction evidence="8">
        <text>a 1-O-(1Z-alkenyl)-sn-glycero-3-phosphocholine + H2O = a 2,3-saturated aldehyde + sn-glycerol 3-phosphocholine</text>
        <dbReference type="Rhea" id="RHEA:22544"/>
        <dbReference type="ChEBI" id="CHEBI:15377"/>
        <dbReference type="ChEBI" id="CHEBI:16870"/>
        <dbReference type="ChEBI" id="CHEBI:73359"/>
        <dbReference type="ChEBI" id="CHEBI:77287"/>
        <dbReference type="EC" id="3.3.2.2"/>
    </reaction>
</comment>
<dbReference type="GO" id="GO:0016020">
    <property type="term" value="C:membrane"/>
    <property type="evidence" value="ECO:0007669"/>
    <property type="project" value="UniProtKB-SubCell"/>
</dbReference>
<keyword evidence="4 9" id="KW-1133">Transmembrane helix</keyword>
<evidence type="ECO:0000256" key="4">
    <source>
        <dbReference type="ARBA" id="ARBA00022989"/>
    </source>
</evidence>
<proteinExistence type="inferred from homology"/>
<dbReference type="Proteomes" id="UP001152759">
    <property type="component" value="Chromosome 9"/>
</dbReference>
<feature type="transmembrane region" description="Helical" evidence="9">
    <location>
        <begin position="145"/>
        <end position="165"/>
    </location>
</feature>
<evidence type="ECO:0000256" key="7">
    <source>
        <dbReference type="ARBA" id="ARBA00049458"/>
    </source>
</evidence>
<evidence type="ECO:0000256" key="6">
    <source>
        <dbReference type="ARBA" id="ARBA00035673"/>
    </source>
</evidence>
<keyword evidence="5 9" id="KW-0472">Membrane</keyword>
<comment type="catalytic activity">
    <reaction evidence="7">
        <text>a 1-O-(1Z-alkenyl)-sn-glycero-3-phosphoethanolamine + H2O = a 2,3-saturated aldehyde + sn-glycero-3-phosphoethanolamine</text>
        <dbReference type="Rhea" id="RHEA:16905"/>
        <dbReference type="ChEBI" id="CHEBI:15377"/>
        <dbReference type="ChEBI" id="CHEBI:73359"/>
        <dbReference type="ChEBI" id="CHEBI:77288"/>
        <dbReference type="ChEBI" id="CHEBI:143890"/>
        <dbReference type="EC" id="3.3.2.2"/>
    </reaction>
</comment>
<evidence type="ECO:0000313" key="11">
    <source>
        <dbReference type="Proteomes" id="UP001152759"/>
    </source>
</evidence>
<organism evidence="10 11">
    <name type="scientific">Bemisia tabaci</name>
    <name type="common">Sweetpotato whitefly</name>
    <name type="synonym">Aleurodes tabaci</name>
    <dbReference type="NCBI Taxonomy" id="7038"/>
    <lineage>
        <taxon>Eukaryota</taxon>
        <taxon>Metazoa</taxon>
        <taxon>Ecdysozoa</taxon>
        <taxon>Arthropoda</taxon>
        <taxon>Hexapoda</taxon>
        <taxon>Insecta</taxon>
        <taxon>Pterygota</taxon>
        <taxon>Neoptera</taxon>
        <taxon>Paraneoptera</taxon>
        <taxon>Hemiptera</taxon>
        <taxon>Sternorrhyncha</taxon>
        <taxon>Aleyrodoidea</taxon>
        <taxon>Aleyrodidae</taxon>
        <taxon>Aleyrodinae</taxon>
        <taxon>Bemisia</taxon>
    </lineage>
</organism>
<dbReference type="AlphaFoldDB" id="A0A9P0F7W2"/>
<name>A0A9P0F7W2_BEMTA</name>
<accession>A0A9P0F7W2</accession>
<feature type="transmembrane region" description="Helical" evidence="9">
    <location>
        <begin position="73"/>
        <end position="92"/>
    </location>
</feature>
<feature type="transmembrane region" description="Helical" evidence="9">
    <location>
        <begin position="177"/>
        <end position="201"/>
    </location>
</feature>
<feature type="transmembrane region" description="Helical" evidence="9">
    <location>
        <begin position="20"/>
        <end position="37"/>
    </location>
</feature>
<dbReference type="GO" id="GO:0047408">
    <property type="term" value="F:alkenylglycerophosphocholine hydrolase activity"/>
    <property type="evidence" value="ECO:0007669"/>
    <property type="project" value="UniProtKB-EC"/>
</dbReference>
<evidence type="ECO:0000256" key="3">
    <source>
        <dbReference type="ARBA" id="ARBA00022692"/>
    </source>
</evidence>
<dbReference type="OrthoDB" id="2133758at2759"/>
<evidence type="ECO:0000313" key="10">
    <source>
        <dbReference type="EMBL" id="CAH0395737.1"/>
    </source>
</evidence>
<dbReference type="Pfam" id="PF07947">
    <property type="entry name" value="YhhN"/>
    <property type="match status" value="1"/>
</dbReference>
<evidence type="ECO:0000256" key="1">
    <source>
        <dbReference type="ARBA" id="ARBA00004141"/>
    </source>
</evidence>
<evidence type="ECO:0000256" key="8">
    <source>
        <dbReference type="ARBA" id="ARBA00049560"/>
    </source>
</evidence>
<dbReference type="PANTHER" id="PTHR31885:SF6">
    <property type="entry name" value="GH04784P"/>
    <property type="match status" value="1"/>
</dbReference>
<evidence type="ECO:0000256" key="2">
    <source>
        <dbReference type="ARBA" id="ARBA00007375"/>
    </source>
</evidence>
<reference evidence="10" key="1">
    <citation type="submission" date="2021-12" db="EMBL/GenBank/DDBJ databases">
        <authorList>
            <person name="King R."/>
        </authorList>
    </citation>
    <scope>NUCLEOTIDE SEQUENCE</scope>
</reference>
<keyword evidence="11" id="KW-1185">Reference proteome</keyword>
<keyword evidence="3 9" id="KW-0812">Transmembrane</keyword>
<evidence type="ECO:0000256" key="9">
    <source>
        <dbReference type="SAM" id="Phobius"/>
    </source>
</evidence>
<comment type="subcellular location">
    <subcellularLocation>
        <location evidence="1">Membrane</location>
        <topology evidence="1">Multi-pass membrane protein</topology>
    </subcellularLocation>
</comment>
<gene>
    <name evidence="10" type="ORF">BEMITA_LOCUS13884</name>
</gene>
<comment type="similarity">
    <text evidence="2">Belongs to the TMEM86 family.</text>
</comment>
<feature type="transmembrane region" description="Helical" evidence="9">
    <location>
        <begin position="98"/>
        <end position="116"/>
    </location>
</feature>
<dbReference type="PANTHER" id="PTHR31885">
    <property type="entry name" value="GH04784P"/>
    <property type="match status" value="1"/>
</dbReference>
<dbReference type="KEGG" id="btab:109034686"/>
<protein>
    <recommendedName>
        <fullName evidence="6">lysoplasmalogenase</fullName>
        <ecNumber evidence="6">3.3.2.2</ecNumber>
    </recommendedName>
</protein>